<evidence type="ECO:0000313" key="4">
    <source>
        <dbReference type="Proteomes" id="UP001320691"/>
    </source>
</evidence>
<dbReference type="InterPro" id="IPR010281">
    <property type="entry name" value="DUF885"/>
</dbReference>
<dbReference type="PANTHER" id="PTHR33361:SF2">
    <property type="entry name" value="DUF885 DOMAIN-CONTAINING PROTEIN"/>
    <property type="match status" value="1"/>
</dbReference>
<dbReference type="Pfam" id="PF05960">
    <property type="entry name" value="DUF885"/>
    <property type="match status" value="1"/>
</dbReference>
<organism evidence="3 4">
    <name type="scientific">Stenotrophomonas rhizophila</name>
    <dbReference type="NCBI Taxonomy" id="216778"/>
    <lineage>
        <taxon>Bacteria</taxon>
        <taxon>Pseudomonadati</taxon>
        <taxon>Pseudomonadota</taxon>
        <taxon>Gammaproteobacteria</taxon>
        <taxon>Lysobacterales</taxon>
        <taxon>Lysobacteraceae</taxon>
        <taxon>Stenotrophomonas</taxon>
    </lineage>
</organism>
<dbReference type="Proteomes" id="UP001320691">
    <property type="component" value="Unassembled WGS sequence"/>
</dbReference>
<keyword evidence="2" id="KW-0732">Signal</keyword>
<feature type="region of interest" description="Disordered" evidence="1">
    <location>
        <begin position="58"/>
        <end position="80"/>
    </location>
</feature>
<feature type="signal peptide" evidence="2">
    <location>
        <begin position="1"/>
        <end position="27"/>
    </location>
</feature>
<evidence type="ECO:0000256" key="1">
    <source>
        <dbReference type="SAM" id="MobiDB-lite"/>
    </source>
</evidence>
<gene>
    <name evidence="3" type="ORF">M2412_000878</name>
</gene>
<name>A0AAW5PG08_9GAMM</name>
<feature type="chain" id="PRO_5043621957" evidence="2">
    <location>
        <begin position="28"/>
        <end position="601"/>
    </location>
</feature>
<sequence>MNLRSPLSLALLLGISATGLMTPSADAAGAGASAGTATANDAAARFKALYTREWTWRAQQQAGGDDENGGGRPADHLPRVDPATQDMRTAYWQQVLKELDTVPQAQLPAVDQVNYQVYRQQIEVLLDQQRYRAWEMPFNSDTAFWTNLGFTARGTFHSADDYRRYLAQLADIPRYFNDQTANMRAGLARGFSQPRVTLTGRDQSIADVAQATGEANLFYTPFKQMPASITPAQQAQLRQQALAAISGSVIPAYSALLRFMREEYVPKARTTLAGEALPDGKAYYRAQIREFVTRDMSPAQIHQIGLDEVARLRAEMQQVMDEVGYKGSFADFLTFLRTDPQFYAKTPQELLNHAAWIAKTMDGNLGRYFGRVPRQRFTIKPVPDDLAPFYTGGRGGLDTYWLNTYNLPSRPLYVLPALTLHESSPGHSLQMSLAAEDTGLPDFRRYTYISAYGEGWALYCEYLGQEMGMYTTPYERFGYLTYQMWRAARLVIDTGVHSQGWSREQALAYLRDNAALSEHEITTEVDRYIAWPGQALSYYLGELEILTLRRKAEAALGERFDIRHFHDAVLSLGSVPLPVLEARIDRFIAEGGTSPWADGPR</sequence>
<comment type="caution">
    <text evidence="3">The sequence shown here is derived from an EMBL/GenBank/DDBJ whole genome shotgun (WGS) entry which is preliminary data.</text>
</comment>
<proteinExistence type="predicted"/>
<reference evidence="3" key="1">
    <citation type="submission" date="2022-08" db="EMBL/GenBank/DDBJ databases">
        <title>Genomic analyses of the natural microbiome of Caenorhabditis elegans.</title>
        <authorList>
            <person name="Samuel B."/>
        </authorList>
    </citation>
    <scope>NUCLEOTIDE SEQUENCE</scope>
    <source>
        <strain evidence="3">BIGb0277</strain>
    </source>
</reference>
<dbReference type="AlphaFoldDB" id="A0AAW5PG08"/>
<dbReference type="EMBL" id="JANUEK010000002">
    <property type="protein sequence ID" value="MCS4278911.1"/>
    <property type="molecule type" value="Genomic_DNA"/>
</dbReference>
<dbReference type="RefSeq" id="WP_259259680.1">
    <property type="nucleotide sequence ID" value="NZ_JANUEK010000002.1"/>
</dbReference>
<protein>
    <submittedName>
        <fullName evidence="3">Uncharacterized protein (DUF885 family)</fullName>
    </submittedName>
</protein>
<evidence type="ECO:0000256" key="2">
    <source>
        <dbReference type="SAM" id="SignalP"/>
    </source>
</evidence>
<dbReference type="PANTHER" id="PTHR33361">
    <property type="entry name" value="GLR0591 PROTEIN"/>
    <property type="match status" value="1"/>
</dbReference>
<accession>A0AAW5PG08</accession>
<evidence type="ECO:0000313" key="3">
    <source>
        <dbReference type="EMBL" id="MCS4278911.1"/>
    </source>
</evidence>